<dbReference type="OrthoDB" id="4062651at2759"/>
<sequence>MEKVEDVLLHHKLLSLEKVPDKCPVYHIRFLEGLSAPYLQSTPTVLLQVYTGFLLGGGAIQPQPEDQRPLSCSNLVYAGVARSNDANIWATEDNFSKFEKHISPFS</sequence>
<dbReference type="EMBL" id="SSTD01007152">
    <property type="protein sequence ID" value="TYK19100.1"/>
    <property type="molecule type" value="Genomic_DNA"/>
</dbReference>
<organism evidence="1 3">
    <name type="scientific">Cucumis melo var. makuwa</name>
    <name type="common">Oriental melon</name>
    <dbReference type="NCBI Taxonomy" id="1194695"/>
    <lineage>
        <taxon>Eukaryota</taxon>
        <taxon>Viridiplantae</taxon>
        <taxon>Streptophyta</taxon>
        <taxon>Embryophyta</taxon>
        <taxon>Tracheophyta</taxon>
        <taxon>Spermatophyta</taxon>
        <taxon>Magnoliopsida</taxon>
        <taxon>eudicotyledons</taxon>
        <taxon>Gunneridae</taxon>
        <taxon>Pentapetalae</taxon>
        <taxon>rosids</taxon>
        <taxon>fabids</taxon>
        <taxon>Cucurbitales</taxon>
        <taxon>Cucurbitaceae</taxon>
        <taxon>Benincaseae</taxon>
        <taxon>Cucumis</taxon>
    </lineage>
</organism>
<accession>A0A5A7UEM1</accession>
<evidence type="ECO:0000313" key="1">
    <source>
        <dbReference type="EMBL" id="KAA0053498.1"/>
    </source>
</evidence>
<reference evidence="3 4" key="1">
    <citation type="submission" date="2019-08" db="EMBL/GenBank/DDBJ databases">
        <title>Draft genome sequences of two oriental melons (Cucumis melo L. var makuwa).</title>
        <authorList>
            <person name="Kwon S.-Y."/>
        </authorList>
    </citation>
    <scope>NUCLEOTIDE SEQUENCE [LARGE SCALE GENOMIC DNA]</scope>
    <source>
        <strain evidence="4">cv. Chang Bougi</strain>
        <strain evidence="3">cv. SW 3</strain>
        <tissue evidence="1">Leaf</tissue>
    </source>
</reference>
<dbReference type="AlphaFoldDB" id="A0A5A7UEM1"/>
<proteinExistence type="predicted"/>
<gene>
    <name evidence="2" type="ORF">E5676_scaffold522G00140</name>
    <name evidence="1" type="ORF">E6C27_scaffold190G00500</name>
</gene>
<dbReference type="EMBL" id="SSTE01009356">
    <property type="protein sequence ID" value="KAA0053498.1"/>
    <property type="molecule type" value="Genomic_DNA"/>
</dbReference>
<protein>
    <submittedName>
        <fullName evidence="1">Transcription factor bHLH113-like isoform X3</fullName>
    </submittedName>
    <submittedName>
        <fullName evidence="2">Transcription factor bHLH113-like protein isoform X3</fullName>
    </submittedName>
</protein>
<evidence type="ECO:0000313" key="4">
    <source>
        <dbReference type="Proteomes" id="UP000321947"/>
    </source>
</evidence>
<evidence type="ECO:0000313" key="3">
    <source>
        <dbReference type="Proteomes" id="UP000321393"/>
    </source>
</evidence>
<name>A0A5A7UEM1_CUCMM</name>
<dbReference type="Proteomes" id="UP000321393">
    <property type="component" value="Unassembled WGS sequence"/>
</dbReference>
<dbReference type="Proteomes" id="UP000321947">
    <property type="component" value="Unassembled WGS sequence"/>
</dbReference>
<evidence type="ECO:0000313" key="2">
    <source>
        <dbReference type="EMBL" id="TYK19100.1"/>
    </source>
</evidence>
<comment type="caution">
    <text evidence="1">The sequence shown here is derived from an EMBL/GenBank/DDBJ whole genome shotgun (WGS) entry which is preliminary data.</text>
</comment>